<keyword evidence="2" id="KW-1185">Reference proteome</keyword>
<accession>A0A432VSH1</accession>
<dbReference type="Gene3D" id="3.30.70.2970">
    <property type="entry name" value="Protein of unknown function (DUF541), domain 2"/>
    <property type="match status" value="1"/>
</dbReference>
<protein>
    <recommendedName>
        <fullName evidence="3">SIMPL domain-containing protein</fullName>
    </recommendedName>
</protein>
<reference evidence="2" key="1">
    <citation type="journal article" date="2018" name="Front. Microbiol.">
        <title>Genome-Based Analysis Reveals the Taxonomy and Diversity of the Family Idiomarinaceae.</title>
        <authorList>
            <person name="Liu Y."/>
            <person name="Lai Q."/>
            <person name="Shao Z."/>
        </authorList>
    </citation>
    <scope>NUCLEOTIDE SEQUENCE [LARGE SCALE GENOMIC DNA]</scope>
    <source>
        <strain evidence="2">GBPy7</strain>
    </source>
</reference>
<proteinExistence type="predicted"/>
<evidence type="ECO:0000313" key="1">
    <source>
        <dbReference type="EMBL" id="RUO19276.1"/>
    </source>
</evidence>
<sequence length="257" mass="27966">MNSIYHSSRINAAAPVEARKALHVNKFLPYSLLLLFALALGGCGQSSGQASGTAAVMDTVQVQATGSALGIPDQARLSFVIVEEGTELGVLKQAVDNTTLTFLEVLDGLQVPRENISSWQLDVSPRYNYRDGEQQFLGYRVSRSVKVQLDDIANFDVIIDQALAADIGRVEQVQFQVADPSPLYAEARADAMAQAWQKARELAEASNRTIARVHEVVEHGAAPAYAERSMALRTRDTATEVGQQQLSVSVSVKFIFQ</sequence>
<evidence type="ECO:0008006" key="3">
    <source>
        <dbReference type="Google" id="ProtNLM"/>
    </source>
</evidence>
<dbReference type="InterPro" id="IPR007497">
    <property type="entry name" value="SIMPL/DUF541"/>
</dbReference>
<dbReference type="Gene3D" id="3.30.110.170">
    <property type="entry name" value="Protein of unknown function (DUF541), domain 1"/>
    <property type="match status" value="1"/>
</dbReference>
<dbReference type="EMBL" id="PIPJ01000008">
    <property type="protein sequence ID" value="RUO19276.1"/>
    <property type="molecule type" value="Genomic_DNA"/>
</dbReference>
<dbReference type="AlphaFoldDB" id="A0A432VSH1"/>
<dbReference type="InterPro" id="IPR052022">
    <property type="entry name" value="26kDa_periplasmic_antigen"/>
</dbReference>
<dbReference type="Proteomes" id="UP000288395">
    <property type="component" value="Unassembled WGS sequence"/>
</dbReference>
<evidence type="ECO:0000313" key="2">
    <source>
        <dbReference type="Proteomes" id="UP000288395"/>
    </source>
</evidence>
<name>A0A432VSH1_9GAMM</name>
<dbReference type="GO" id="GO:0006974">
    <property type="term" value="P:DNA damage response"/>
    <property type="evidence" value="ECO:0007669"/>
    <property type="project" value="TreeGrafter"/>
</dbReference>
<gene>
    <name evidence="1" type="ORF">CWE08_09830</name>
</gene>
<dbReference type="PANTHER" id="PTHR34387:SF2">
    <property type="entry name" value="SLR1258 PROTEIN"/>
    <property type="match status" value="1"/>
</dbReference>
<dbReference type="Pfam" id="PF04402">
    <property type="entry name" value="SIMPL"/>
    <property type="match status" value="1"/>
</dbReference>
<dbReference type="RefSeq" id="WP_126767865.1">
    <property type="nucleotide sequence ID" value="NZ_PIPJ01000008.1"/>
</dbReference>
<organism evidence="1 2">
    <name type="scientific">Aliidiomarina iranensis</name>
    <dbReference type="NCBI Taxonomy" id="1434071"/>
    <lineage>
        <taxon>Bacteria</taxon>
        <taxon>Pseudomonadati</taxon>
        <taxon>Pseudomonadota</taxon>
        <taxon>Gammaproteobacteria</taxon>
        <taxon>Alteromonadales</taxon>
        <taxon>Idiomarinaceae</taxon>
        <taxon>Aliidiomarina</taxon>
    </lineage>
</organism>
<dbReference type="OrthoDB" id="6381835at2"/>
<comment type="caution">
    <text evidence="1">The sequence shown here is derived from an EMBL/GenBank/DDBJ whole genome shotgun (WGS) entry which is preliminary data.</text>
</comment>
<dbReference type="PANTHER" id="PTHR34387">
    <property type="entry name" value="SLR1258 PROTEIN"/>
    <property type="match status" value="1"/>
</dbReference>